<dbReference type="OrthoDB" id="9760333at2"/>
<dbReference type="InterPro" id="IPR039426">
    <property type="entry name" value="TonB-dep_rcpt-like"/>
</dbReference>
<comment type="subcellular location">
    <subcellularLocation>
        <location evidence="1 14">Cell outer membrane</location>
        <topology evidence="1 14">Multi-pass membrane protein</topology>
    </subcellularLocation>
</comment>
<dbReference type="Pfam" id="PF00593">
    <property type="entry name" value="TonB_dep_Rec_b-barrel"/>
    <property type="match status" value="1"/>
</dbReference>
<name>A0A0T7FYL7_NEOGA</name>
<sequence length="712" mass="78117">MHNERISARSRPALIRYRNAALLACTALVAFTPTVVLGQENLNADTTLAPIVIQGSGAGLDTDNDSKSIVATKTTGGGKMVTDILDTPASVSVITSKEIQERGASSVEEVLQYTAGVTADFYGSDDRFDYFKIRGFDAYMYRDGLLIGRPFGGLREEAYAFERVEVLKGANSTGFGVSDPGGSVNFVTKRPKSERFGEAYVTGGSFDHAETGFDFGDNITEDDTLSYRLTGKFKRAEEEYDYSQDDENFIMGGLTWRPSGDTSLSVVYDHLDRQGIPGSGGHPVGSNFDRSLFLGEPDYNYRDVNRNTLSVMFDHDFGSGLTFNSSARYSNTRSNFGYAYVAAAPAAGTTIVDRDFFANGSSAENFVIDAHLQYDASFENVDSRSLFGVEYNDYHGTTNNYYGDAPDIDYTNPVYTGRPASVPLYQSLVNDQKTKAIYFQQELTFWEKLTATVGLRNDWLDLEQTNNLAVAPASPLTRADVSEFTKRAALSYKITDEIATYVSYAESAVPATIGLEPERGEQWEVGVKYRPSEIPALFSIAVYDLTKENITLNIGAPPVATPVGKVKSRGVDFEAKAEVTDNLSLTAAYSYIDTEIVKNAGANEGNRLAMVPEHTASAWVNYTLEGNGPRGDMTFGLGARYMSSYFVNNANTVKSDPNVVFDAAFTYKIQQNTTFQLNVSNLFDEKHVANGGFGADWYNPGRAIYATLRQTW</sequence>
<dbReference type="RefSeq" id="WP_046669132.1">
    <property type="nucleotide sequence ID" value="NZ_CCRH01000019.1"/>
</dbReference>
<keyword evidence="4 14" id="KW-1134">Transmembrane beta strand</keyword>
<protein>
    <submittedName>
        <fullName evidence="19">Ferrichrome-iron receptor</fullName>
    </submittedName>
</protein>
<comment type="similarity">
    <text evidence="2 14 15">Belongs to the TonB-dependent receptor family.</text>
</comment>
<dbReference type="CDD" id="cd01347">
    <property type="entry name" value="ligand_gated_channel"/>
    <property type="match status" value="1"/>
</dbReference>
<evidence type="ECO:0000256" key="14">
    <source>
        <dbReference type="PROSITE-ProRule" id="PRU01360"/>
    </source>
</evidence>
<evidence type="ECO:0000313" key="19">
    <source>
        <dbReference type="EMBL" id="CDZ40072.1"/>
    </source>
</evidence>
<evidence type="ECO:0000256" key="1">
    <source>
        <dbReference type="ARBA" id="ARBA00004571"/>
    </source>
</evidence>
<evidence type="ECO:0000256" key="2">
    <source>
        <dbReference type="ARBA" id="ARBA00009810"/>
    </source>
</evidence>
<feature type="domain" description="TonB-dependent receptor plug" evidence="18">
    <location>
        <begin position="84"/>
        <end position="182"/>
    </location>
</feature>
<evidence type="ECO:0000256" key="7">
    <source>
        <dbReference type="ARBA" id="ARBA00022729"/>
    </source>
</evidence>
<dbReference type="PANTHER" id="PTHR32552">
    <property type="entry name" value="FERRICHROME IRON RECEPTOR-RELATED"/>
    <property type="match status" value="1"/>
</dbReference>
<dbReference type="Gene3D" id="2.170.130.10">
    <property type="entry name" value="TonB-dependent receptor, plug domain"/>
    <property type="match status" value="1"/>
</dbReference>
<dbReference type="NCBIfam" id="TIGR01783">
    <property type="entry name" value="TonB-siderophor"/>
    <property type="match status" value="1"/>
</dbReference>
<evidence type="ECO:0000256" key="8">
    <source>
        <dbReference type="ARBA" id="ARBA00023004"/>
    </source>
</evidence>
<keyword evidence="9" id="KW-0406">Ion transport</keyword>
<dbReference type="InterPro" id="IPR010105">
    <property type="entry name" value="TonB_sidphr_rcpt"/>
</dbReference>
<evidence type="ECO:0000256" key="5">
    <source>
        <dbReference type="ARBA" id="ARBA00022496"/>
    </source>
</evidence>
<dbReference type="InterPro" id="IPR037066">
    <property type="entry name" value="Plug_dom_sf"/>
</dbReference>
<dbReference type="GO" id="GO:0038023">
    <property type="term" value="F:signaling receptor activity"/>
    <property type="evidence" value="ECO:0007669"/>
    <property type="project" value="InterPro"/>
</dbReference>
<dbReference type="AlphaFoldDB" id="A0A0T7FYL7"/>
<keyword evidence="10 15" id="KW-0798">TonB box</keyword>
<dbReference type="PROSITE" id="PS52016">
    <property type="entry name" value="TONB_DEPENDENT_REC_3"/>
    <property type="match status" value="1"/>
</dbReference>
<evidence type="ECO:0000256" key="11">
    <source>
        <dbReference type="ARBA" id="ARBA00023136"/>
    </source>
</evidence>
<keyword evidence="5" id="KW-0410">Iron transport</keyword>
<evidence type="ECO:0000256" key="9">
    <source>
        <dbReference type="ARBA" id="ARBA00023065"/>
    </source>
</evidence>
<keyword evidence="8" id="KW-0408">Iron</keyword>
<evidence type="ECO:0000259" key="17">
    <source>
        <dbReference type="Pfam" id="PF00593"/>
    </source>
</evidence>
<dbReference type="GO" id="GO:0009279">
    <property type="term" value="C:cell outer membrane"/>
    <property type="evidence" value="ECO:0007669"/>
    <property type="project" value="UniProtKB-SubCell"/>
</dbReference>
<dbReference type="Pfam" id="PF07715">
    <property type="entry name" value="Plug"/>
    <property type="match status" value="1"/>
</dbReference>
<keyword evidence="3 14" id="KW-0813">Transport</keyword>
<dbReference type="GO" id="GO:0015891">
    <property type="term" value="P:siderophore transport"/>
    <property type="evidence" value="ECO:0007669"/>
    <property type="project" value="InterPro"/>
</dbReference>
<dbReference type="PANTHER" id="PTHR32552:SF68">
    <property type="entry name" value="FERRICHROME OUTER MEMBRANE TRANSPORTER_PHAGE RECEPTOR"/>
    <property type="match status" value="1"/>
</dbReference>
<evidence type="ECO:0000256" key="16">
    <source>
        <dbReference type="SAM" id="SignalP"/>
    </source>
</evidence>
<evidence type="ECO:0000256" key="6">
    <source>
        <dbReference type="ARBA" id="ARBA00022692"/>
    </source>
</evidence>
<dbReference type="InterPro" id="IPR000531">
    <property type="entry name" value="Beta-barrel_TonB"/>
</dbReference>
<evidence type="ECO:0000313" key="20">
    <source>
        <dbReference type="Proteomes" id="UP000046176"/>
    </source>
</evidence>
<evidence type="ECO:0000256" key="13">
    <source>
        <dbReference type="ARBA" id="ARBA00023237"/>
    </source>
</evidence>
<evidence type="ECO:0000256" key="15">
    <source>
        <dbReference type="RuleBase" id="RU003357"/>
    </source>
</evidence>
<dbReference type="SUPFAM" id="SSF56935">
    <property type="entry name" value="Porins"/>
    <property type="match status" value="1"/>
</dbReference>
<reference evidence="19 20" key="1">
    <citation type="submission" date="2014-08" db="EMBL/GenBank/DDBJ databases">
        <authorList>
            <person name="Chen Y.-H."/>
        </authorList>
    </citation>
    <scope>NUCLEOTIDE SEQUENCE [LARGE SCALE GENOMIC DNA]</scope>
</reference>
<feature type="chain" id="PRO_5018075619" evidence="16">
    <location>
        <begin position="39"/>
        <end position="712"/>
    </location>
</feature>
<keyword evidence="13 14" id="KW-0998">Cell outer membrane</keyword>
<keyword evidence="12 19" id="KW-0675">Receptor</keyword>
<dbReference type="InterPro" id="IPR012910">
    <property type="entry name" value="Plug_dom"/>
</dbReference>
<dbReference type="Gene3D" id="2.40.170.20">
    <property type="entry name" value="TonB-dependent receptor, beta-barrel domain"/>
    <property type="match status" value="1"/>
</dbReference>
<feature type="signal peptide" evidence="16">
    <location>
        <begin position="1"/>
        <end position="38"/>
    </location>
</feature>
<keyword evidence="6 14" id="KW-0812">Transmembrane</keyword>
<keyword evidence="7 16" id="KW-0732">Signal</keyword>
<evidence type="ECO:0000259" key="18">
    <source>
        <dbReference type="Pfam" id="PF07715"/>
    </source>
</evidence>
<evidence type="ECO:0000256" key="10">
    <source>
        <dbReference type="ARBA" id="ARBA00023077"/>
    </source>
</evidence>
<evidence type="ECO:0000256" key="12">
    <source>
        <dbReference type="ARBA" id="ARBA00023170"/>
    </source>
</evidence>
<dbReference type="Proteomes" id="UP000046176">
    <property type="component" value="Unassembled WGS sequence"/>
</dbReference>
<evidence type="ECO:0000256" key="3">
    <source>
        <dbReference type="ARBA" id="ARBA00022448"/>
    </source>
</evidence>
<dbReference type="InterPro" id="IPR036942">
    <property type="entry name" value="Beta-barrel_TonB_sf"/>
</dbReference>
<dbReference type="GO" id="GO:0015344">
    <property type="term" value="F:siderophore uptake transmembrane transporter activity"/>
    <property type="evidence" value="ECO:0007669"/>
    <property type="project" value="TreeGrafter"/>
</dbReference>
<organism evidence="19 20">
    <name type="scientific">Neorhizobium galegae bv. officinalis</name>
    <dbReference type="NCBI Taxonomy" id="323656"/>
    <lineage>
        <taxon>Bacteria</taxon>
        <taxon>Pseudomonadati</taxon>
        <taxon>Pseudomonadota</taxon>
        <taxon>Alphaproteobacteria</taxon>
        <taxon>Hyphomicrobiales</taxon>
        <taxon>Rhizobiaceae</taxon>
        <taxon>Rhizobium/Agrobacterium group</taxon>
        <taxon>Neorhizobium</taxon>
    </lineage>
</organism>
<dbReference type="EMBL" id="CCRH01000019">
    <property type="protein sequence ID" value="CDZ40072.1"/>
    <property type="molecule type" value="Genomic_DNA"/>
</dbReference>
<evidence type="ECO:0000256" key="4">
    <source>
        <dbReference type="ARBA" id="ARBA00022452"/>
    </source>
</evidence>
<proteinExistence type="inferred from homology"/>
<feature type="domain" description="TonB-dependent receptor-like beta-barrel" evidence="17">
    <location>
        <begin position="256"/>
        <end position="682"/>
    </location>
</feature>
<gene>
    <name evidence="19" type="ORF">NGAL_HAMBI1145_51950</name>
</gene>
<keyword evidence="11 14" id="KW-0472">Membrane</keyword>
<accession>A0A0T7FYL7</accession>